<dbReference type="PANTHER" id="PTHR38030">
    <property type="entry name" value="PROTOPORPHYRINOGEN IX DEHYDROGENASE [MENAQUINONE]"/>
    <property type="match status" value="1"/>
</dbReference>
<dbReference type="InterPro" id="IPR052200">
    <property type="entry name" value="Protoporphyrinogen_IX_DH"/>
</dbReference>
<comment type="caution">
    <text evidence="2">The sequence shown here is derived from an EMBL/GenBank/DDBJ whole genome shotgun (WGS) entry which is preliminary data.</text>
</comment>
<organism evidence="2">
    <name type="scientific">Fervidobacterium thailandense</name>
    <dbReference type="NCBI Taxonomy" id="1008305"/>
    <lineage>
        <taxon>Bacteria</taxon>
        <taxon>Thermotogati</taxon>
        <taxon>Thermotogota</taxon>
        <taxon>Thermotogae</taxon>
        <taxon>Thermotogales</taxon>
        <taxon>Fervidobacteriaceae</taxon>
        <taxon>Fervidobacterium</taxon>
    </lineage>
</organism>
<feature type="domain" description="Flavodoxin" evidence="1">
    <location>
        <begin position="21"/>
        <end position="118"/>
    </location>
</feature>
<evidence type="ECO:0000259" key="1">
    <source>
        <dbReference type="Pfam" id="PF12724"/>
    </source>
</evidence>
<dbReference type="GO" id="GO:0010181">
    <property type="term" value="F:FMN binding"/>
    <property type="evidence" value="ECO:0007669"/>
    <property type="project" value="TreeGrafter"/>
</dbReference>
<sequence>MCKMTSDYLPFSRGDGDMRCIVTYTSKHLGNTKKIAEAIADELKCECLELSKIEAKKLLDYELIFIGSGIYAWDFDKRVYSVISKISTGDTKKVAIFSTSADPNGIRYHKRIKRFLESKNFEILGEYNCPGEFSFWFFKRFILNNGRPDLSDLNRARDFALSVFNKATQGSLSS</sequence>
<dbReference type="GO" id="GO:0006783">
    <property type="term" value="P:heme biosynthetic process"/>
    <property type="evidence" value="ECO:0007669"/>
    <property type="project" value="TreeGrafter"/>
</dbReference>
<accession>A0A7C5VNF2</accession>
<dbReference type="PANTHER" id="PTHR38030:SF2">
    <property type="entry name" value="PROTOPORPHYRINOGEN IX DEHYDROGENASE [QUINONE]"/>
    <property type="match status" value="1"/>
</dbReference>
<dbReference type="Gene3D" id="3.40.50.360">
    <property type="match status" value="1"/>
</dbReference>
<protein>
    <recommendedName>
        <fullName evidence="1">Flavodoxin domain-containing protein</fullName>
    </recommendedName>
</protein>
<dbReference type="InterPro" id="IPR029039">
    <property type="entry name" value="Flavoprotein-like_sf"/>
</dbReference>
<dbReference type="InterPro" id="IPR026816">
    <property type="entry name" value="Flavodoxin_dom"/>
</dbReference>
<reference evidence="2" key="1">
    <citation type="journal article" date="2020" name="mSystems">
        <title>Genome- and Community-Level Interaction Insights into Carbon Utilization and Element Cycling Functions of Hydrothermarchaeota in Hydrothermal Sediment.</title>
        <authorList>
            <person name="Zhou Z."/>
            <person name="Liu Y."/>
            <person name="Xu W."/>
            <person name="Pan J."/>
            <person name="Luo Z.H."/>
            <person name="Li M."/>
        </authorList>
    </citation>
    <scope>NUCLEOTIDE SEQUENCE [LARGE SCALE GENOMIC DNA]</scope>
    <source>
        <strain evidence="2">SpSt-609</strain>
    </source>
</reference>
<dbReference type="GO" id="GO:0070819">
    <property type="term" value="F:menaquinone-dependent protoporphyrinogen oxidase activity"/>
    <property type="evidence" value="ECO:0007669"/>
    <property type="project" value="TreeGrafter"/>
</dbReference>
<evidence type="ECO:0000313" key="2">
    <source>
        <dbReference type="EMBL" id="HGU39665.1"/>
    </source>
</evidence>
<dbReference type="AlphaFoldDB" id="A0A7C5VNF2"/>
<gene>
    <name evidence="2" type="ORF">ENT77_00460</name>
</gene>
<dbReference type="EMBL" id="DSZY01000005">
    <property type="protein sequence ID" value="HGU39665.1"/>
    <property type="molecule type" value="Genomic_DNA"/>
</dbReference>
<proteinExistence type="predicted"/>
<name>A0A7C5VNF2_9BACT</name>
<dbReference type="SUPFAM" id="SSF52218">
    <property type="entry name" value="Flavoproteins"/>
    <property type="match status" value="1"/>
</dbReference>
<dbReference type="Pfam" id="PF12724">
    <property type="entry name" value="Flavodoxin_5"/>
    <property type="match status" value="1"/>
</dbReference>